<dbReference type="Pfam" id="PF01261">
    <property type="entry name" value="AP_endonuc_2"/>
    <property type="match status" value="1"/>
</dbReference>
<evidence type="ECO:0000313" key="3">
    <source>
        <dbReference type="Proteomes" id="UP000249130"/>
    </source>
</evidence>
<name>A0A327L2T4_9BRAD</name>
<dbReference type="SUPFAM" id="SSF51658">
    <property type="entry name" value="Xylose isomerase-like"/>
    <property type="match status" value="1"/>
</dbReference>
<dbReference type="Proteomes" id="UP000249130">
    <property type="component" value="Unassembled WGS sequence"/>
</dbReference>
<dbReference type="InterPro" id="IPR050312">
    <property type="entry name" value="IolE/XylAMocC-like"/>
</dbReference>
<protein>
    <recommendedName>
        <fullName evidence="1">Xylose isomerase-like TIM barrel domain-containing protein</fullName>
    </recommendedName>
</protein>
<dbReference type="OrthoDB" id="9787068at2"/>
<dbReference type="EMBL" id="NPEX01000070">
    <property type="protein sequence ID" value="RAI43802.1"/>
    <property type="molecule type" value="Genomic_DNA"/>
</dbReference>
<accession>A0A327L2T4</accession>
<proteinExistence type="predicted"/>
<dbReference type="PANTHER" id="PTHR12110:SF52">
    <property type="entry name" value="XYLOSE ISOMERASE"/>
    <property type="match status" value="1"/>
</dbReference>
<dbReference type="InterPro" id="IPR036237">
    <property type="entry name" value="Xyl_isomerase-like_sf"/>
</dbReference>
<evidence type="ECO:0000313" key="2">
    <source>
        <dbReference type="EMBL" id="RAI43802.1"/>
    </source>
</evidence>
<dbReference type="RefSeq" id="WP_111419369.1">
    <property type="nucleotide sequence ID" value="NZ_NPEX01000070.1"/>
</dbReference>
<evidence type="ECO:0000259" key="1">
    <source>
        <dbReference type="Pfam" id="PF01261"/>
    </source>
</evidence>
<feature type="domain" description="Xylose isomerase-like TIM barrel" evidence="1">
    <location>
        <begin position="25"/>
        <end position="261"/>
    </location>
</feature>
<keyword evidence="3" id="KW-1185">Reference proteome</keyword>
<dbReference type="PANTHER" id="PTHR12110">
    <property type="entry name" value="HYDROXYPYRUVATE ISOMERASE"/>
    <property type="match status" value="1"/>
</dbReference>
<dbReference type="InterPro" id="IPR013022">
    <property type="entry name" value="Xyl_isomerase-like_TIM-brl"/>
</dbReference>
<comment type="caution">
    <text evidence="2">The sequence shown here is derived from an EMBL/GenBank/DDBJ whole genome shotgun (WGS) entry which is preliminary data.</text>
</comment>
<dbReference type="Gene3D" id="3.20.20.150">
    <property type="entry name" value="Divalent-metal-dependent TIM barrel enzymes"/>
    <property type="match status" value="1"/>
</dbReference>
<gene>
    <name evidence="2" type="ORF">CH341_12500</name>
</gene>
<dbReference type="AlphaFoldDB" id="A0A327L2T4"/>
<organism evidence="2 3">
    <name type="scientific">Rhodoplanes roseus</name>
    <dbReference type="NCBI Taxonomy" id="29409"/>
    <lineage>
        <taxon>Bacteria</taxon>
        <taxon>Pseudomonadati</taxon>
        <taxon>Pseudomonadota</taxon>
        <taxon>Alphaproteobacteria</taxon>
        <taxon>Hyphomicrobiales</taxon>
        <taxon>Nitrobacteraceae</taxon>
        <taxon>Rhodoplanes</taxon>
    </lineage>
</organism>
<sequence length="292" mass="29972">MRAPGLSINHYLCPPGYGAQRFAAEIAARGAAGIGMTRAALAELGGRGCRQAAADHGLAVTSLNSAGDLLLRDPGLAAAQTDQNRRLIDAAAEMGAAALVIVTGGLSGQGFGDDGALRERVLWAPAVAAALVEDRLAPLVETAAAAGVRLAVEPIHPMDVLFKGAVTSIAAARRLSAGVPGLGLMLDAYHSWWDPDLATPPANVVGLQICGIAQASAAEKPDRDVLGAGIVDLRPIVRDVLAAAPAAVVEFEMFDRHRRGRAVADIVAAAVAAWHAMRLHLHGAEGQADAVR</sequence>
<reference evidence="2 3" key="1">
    <citation type="submission" date="2017-07" db="EMBL/GenBank/DDBJ databases">
        <title>Draft Genome Sequences of Select Purple Nonsulfur Bacteria.</title>
        <authorList>
            <person name="Lasarre B."/>
            <person name="Mckinlay J.B."/>
        </authorList>
    </citation>
    <scope>NUCLEOTIDE SEQUENCE [LARGE SCALE GENOMIC DNA]</scope>
    <source>
        <strain evidence="2 3">DSM 5909</strain>
    </source>
</reference>